<dbReference type="RefSeq" id="WP_272470623.1">
    <property type="nucleotide sequence ID" value="NZ_JAMRYU010000020.1"/>
</dbReference>
<organism evidence="1 2">
    <name type="scientific">Clostridium tertium</name>
    <dbReference type="NCBI Taxonomy" id="1559"/>
    <lineage>
        <taxon>Bacteria</taxon>
        <taxon>Bacillati</taxon>
        <taxon>Bacillota</taxon>
        <taxon>Clostridia</taxon>
        <taxon>Eubacteriales</taxon>
        <taxon>Clostridiaceae</taxon>
        <taxon>Clostridium</taxon>
    </lineage>
</organism>
<protein>
    <submittedName>
        <fullName evidence="1">Uncharacterized protein</fullName>
    </submittedName>
</protein>
<proteinExistence type="predicted"/>
<dbReference type="EMBL" id="JAMRYU010000020">
    <property type="protein sequence ID" value="MDC4241823.1"/>
    <property type="molecule type" value="Genomic_DNA"/>
</dbReference>
<gene>
    <name evidence="1" type="ORF">NE398_16935</name>
</gene>
<evidence type="ECO:0000313" key="1">
    <source>
        <dbReference type="EMBL" id="MDC4241823.1"/>
    </source>
</evidence>
<accession>A0A9X4B439</accession>
<comment type="caution">
    <text evidence="1">The sequence shown here is derived from an EMBL/GenBank/DDBJ whole genome shotgun (WGS) entry which is preliminary data.</text>
</comment>
<sequence length="166" mass="19422">MKNKNNELVITTSEAFDIIRIINKLNMKDSLIKTIENYTKLQQKREQEFRKLQELIIKETGGSEEYLNLSEEEKVLISDKLLSKNNDIQETILDIDSNQNKIGMDILYDFISKIPIAEKEVYKCLAKIFNKPIKEVEIQELDETINMIKEIAKSQTLMLFFKSATR</sequence>
<name>A0A9X4B439_9CLOT</name>
<dbReference type="AlphaFoldDB" id="A0A9X4B439"/>
<evidence type="ECO:0000313" key="2">
    <source>
        <dbReference type="Proteomes" id="UP001141183"/>
    </source>
</evidence>
<keyword evidence="2" id="KW-1185">Reference proteome</keyword>
<dbReference type="Proteomes" id="UP001141183">
    <property type="component" value="Unassembled WGS sequence"/>
</dbReference>
<reference evidence="1" key="1">
    <citation type="submission" date="2022-05" db="EMBL/GenBank/DDBJ databases">
        <title>Draft genome sequence of Clostridium tertium strain CP3 isolated from Peru.</title>
        <authorList>
            <person name="Hurtado R."/>
            <person name="Lima L."/>
            <person name="Sousa T."/>
            <person name="Jaiswal A.K."/>
            <person name="Tiwari S."/>
            <person name="Maturrano L."/>
            <person name="Brenig B."/>
            <person name="Azevedo V."/>
        </authorList>
    </citation>
    <scope>NUCLEOTIDE SEQUENCE</scope>
    <source>
        <strain evidence="1">CP3</strain>
    </source>
</reference>